<dbReference type="STRING" id="1423351.A0A074RLE6"/>
<accession>A0A074RLE6</accession>
<proteinExistence type="predicted"/>
<name>A0A074RLE6_9AGAM</name>
<comment type="caution">
    <text evidence="1">The sequence shown here is derived from an EMBL/GenBank/DDBJ whole genome shotgun (WGS) entry which is preliminary data.</text>
</comment>
<protein>
    <submittedName>
        <fullName evidence="1">Uncharacterized protein</fullName>
    </submittedName>
</protein>
<dbReference type="EMBL" id="AZST01001671">
    <property type="protein sequence ID" value="KEP45568.1"/>
    <property type="molecule type" value="Genomic_DNA"/>
</dbReference>
<evidence type="ECO:0000313" key="2">
    <source>
        <dbReference type="Proteomes" id="UP000027456"/>
    </source>
</evidence>
<keyword evidence="2" id="KW-1185">Reference proteome</keyword>
<organism evidence="1 2">
    <name type="scientific">Rhizoctonia solani 123E</name>
    <dbReference type="NCBI Taxonomy" id="1423351"/>
    <lineage>
        <taxon>Eukaryota</taxon>
        <taxon>Fungi</taxon>
        <taxon>Dikarya</taxon>
        <taxon>Basidiomycota</taxon>
        <taxon>Agaricomycotina</taxon>
        <taxon>Agaricomycetes</taxon>
        <taxon>Cantharellales</taxon>
        <taxon>Ceratobasidiaceae</taxon>
        <taxon>Rhizoctonia</taxon>
    </lineage>
</organism>
<reference evidence="1 2" key="1">
    <citation type="submission" date="2013-12" db="EMBL/GenBank/DDBJ databases">
        <authorList>
            <person name="Cubeta M."/>
            <person name="Pakala S."/>
            <person name="Fedorova N."/>
            <person name="Thomas E."/>
            <person name="Dean R."/>
            <person name="Jabaji S."/>
            <person name="Neate S."/>
            <person name="Toda T."/>
            <person name="Tavantzis S."/>
            <person name="Vilgalys R."/>
            <person name="Bharathan N."/>
            <person name="Pakala S."/>
            <person name="Losada L.S."/>
            <person name="Zafar N."/>
            <person name="Nierman W."/>
        </authorList>
    </citation>
    <scope>NUCLEOTIDE SEQUENCE [LARGE SCALE GENOMIC DNA]</scope>
    <source>
        <strain evidence="1 2">123E</strain>
    </source>
</reference>
<dbReference type="AlphaFoldDB" id="A0A074RLE6"/>
<dbReference type="OrthoDB" id="3261690at2759"/>
<dbReference type="HOGENOM" id="CLU_494850_0_0_1"/>
<gene>
    <name evidence="1" type="ORF">V565_259580</name>
</gene>
<sequence>MSTVVPHTGVLKAVDKDLPPHLNGNLADFKDRYQELVAAHSLQGEDVGPHTAFALTGNYCDEDGEDRRMKIIPAEGDVQAIRLQQYDDVDSCIGLVYRGDPFPLKPDHTFFYTMFNNTSMTLNSSLHIPPYTFHQPDGTPVALEYHLMPNALCGHVGGANVQKILVRYFFPNLAAERDTPKGNHVNASRMKMLYDKAIRPAVDKVIPRESRHEWALTFSLEQFRAGTSTGGVIFTPRSVIQAVADAFFEAIHQSCDDTLELKWAQGFFLQFQIQGCKSSTKHFKAPPQPPHDIADEDDEMDEVEAAFEEERSNNLLLALDPLDWHKMVVQNWFVDIATTFHYMDAGYSLFPKQQTHPLLLSALTGINTTEATTLVSRGARTGYYLDEIAHLGETAGMRVDMLKGPFLSPLNVLYAQVYASGDKDLTALKHKNRVAKHVEPYSAFSNFDHTMNTFFTPLEAMFQAALDLEQVVNIRFEVRIPLMDATSVHRWFDPVQFAGYMIKLKSKHYWLWKLIRLQSIMATLTKMHQHLPAVPRMKLNPSATLGMTENY</sequence>
<evidence type="ECO:0000313" key="1">
    <source>
        <dbReference type="EMBL" id="KEP45568.1"/>
    </source>
</evidence>
<feature type="non-terminal residue" evidence="1">
    <location>
        <position position="551"/>
    </location>
</feature>
<dbReference type="Proteomes" id="UP000027456">
    <property type="component" value="Unassembled WGS sequence"/>
</dbReference>